<evidence type="ECO:0000256" key="1">
    <source>
        <dbReference type="ARBA" id="ARBA00006019"/>
    </source>
</evidence>
<evidence type="ECO:0000313" key="4">
    <source>
        <dbReference type="Proteomes" id="UP000278807"/>
    </source>
</evidence>
<gene>
    <name evidence="3" type="ORF">HNAJ_LOCUS6089</name>
</gene>
<reference evidence="3 4" key="2">
    <citation type="submission" date="2018-11" db="EMBL/GenBank/DDBJ databases">
        <authorList>
            <consortium name="Pathogen Informatics"/>
        </authorList>
    </citation>
    <scope>NUCLEOTIDE SEQUENCE [LARGE SCALE GENOMIC DNA]</scope>
</reference>
<dbReference type="InterPro" id="IPR001373">
    <property type="entry name" value="Cullin_N"/>
</dbReference>
<organism evidence="5">
    <name type="scientific">Rodentolepis nana</name>
    <name type="common">Dwarf tapeworm</name>
    <name type="synonym">Hymenolepis nana</name>
    <dbReference type="NCBI Taxonomy" id="102285"/>
    <lineage>
        <taxon>Eukaryota</taxon>
        <taxon>Metazoa</taxon>
        <taxon>Spiralia</taxon>
        <taxon>Lophotrochozoa</taxon>
        <taxon>Platyhelminthes</taxon>
        <taxon>Cestoda</taxon>
        <taxon>Eucestoda</taxon>
        <taxon>Cyclophyllidea</taxon>
        <taxon>Hymenolepididae</taxon>
        <taxon>Rodentolepis</taxon>
    </lineage>
</organism>
<dbReference type="STRING" id="102285.A0A0R3TGA2"/>
<dbReference type="AlphaFoldDB" id="A0A0R3TGA2"/>
<dbReference type="EMBL" id="UZAE01006021">
    <property type="protein sequence ID" value="VDO01949.1"/>
    <property type="molecule type" value="Genomic_DNA"/>
</dbReference>
<sequence>MEHVPQAEWVKLFEDVYQIISWEDSCHEKMFRSLNESIKAAILKSQQRVMQSGDETSLLKTYNHEWTLFSEKSENLPNPFAPLDNFLGVKHKQSGPSKRKLKYSAVRKVRDAFFNKYFS</sequence>
<evidence type="ECO:0000313" key="3">
    <source>
        <dbReference type="EMBL" id="VDO01949.1"/>
    </source>
</evidence>
<evidence type="ECO:0000259" key="2">
    <source>
        <dbReference type="Pfam" id="PF00888"/>
    </source>
</evidence>
<dbReference type="OrthoDB" id="6249076at2759"/>
<name>A0A0R3TGA2_RODNA</name>
<proteinExistence type="inferred from homology"/>
<feature type="domain" description="Cullin N-terminal" evidence="2">
    <location>
        <begin position="3"/>
        <end position="93"/>
    </location>
</feature>
<comment type="similarity">
    <text evidence="1">Belongs to the cullin family.</text>
</comment>
<dbReference type="Gene3D" id="1.20.1310.10">
    <property type="entry name" value="Cullin Repeats"/>
    <property type="match status" value="1"/>
</dbReference>
<keyword evidence="4" id="KW-1185">Reference proteome</keyword>
<dbReference type="WBParaSite" id="HNAJ_0000609301-mRNA-1">
    <property type="protein sequence ID" value="HNAJ_0000609301-mRNA-1"/>
    <property type="gene ID" value="HNAJ_0000609301"/>
</dbReference>
<dbReference type="Proteomes" id="UP000278807">
    <property type="component" value="Unassembled WGS sequence"/>
</dbReference>
<dbReference type="Pfam" id="PF00888">
    <property type="entry name" value="Cullin"/>
    <property type="match status" value="1"/>
</dbReference>
<accession>A0A0R3TGA2</accession>
<dbReference type="InterPro" id="IPR016159">
    <property type="entry name" value="Cullin_repeat-like_dom_sf"/>
</dbReference>
<dbReference type="SUPFAM" id="SSF74788">
    <property type="entry name" value="Cullin repeat-like"/>
    <property type="match status" value="1"/>
</dbReference>
<protein>
    <submittedName>
        <fullName evidence="5">Cullin domain-containing protein</fullName>
    </submittedName>
</protein>
<evidence type="ECO:0000313" key="5">
    <source>
        <dbReference type="WBParaSite" id="HNAJ_0000609301-mRNA-1"/>
    </source>
</evidence>
<reference evidence="5" key="1">
    <citation type="submission" date="2017-02" db="UniProtKB">
        <authorList>
            <consortium name="WormBaseParasite"/>
        </authorList>
    </citation>
    <scope>IDENTIFICATION</scope>
</reference>